<dbReference type="AlphaFoldDB" id="A0A8H4R3J8"/>
<evidence type="ECO:0000313" key="1">
    <source>
        <dbReference type="EMBL" id="KAF4622238.1"/>
    </source>
</evidence>
<dbReference type="InterPro" id="IPR052769">
    <property type="entry name" value="TPR_domain_protein"/>
</dbReference>
<dbReference type="InterPro" id="IPR011990">
    <property type="entry name" value="TPR-like_helical_dom_sf"/>
</dbReference>
<protein>
    <submittedName>
        <fullName evidence="1">Uncharacterized protein</fullName>
    </submittedName>
</protein>
<sequence>MLFPTCDISNLCFAFLSSTVTMYGGSVSGSVEDMKRKANLLYARKMFAPAKDLYTRILRDIADSEKGNTDLSCTIRCNRAACYIELGEYPRAVLDLSPVVGPAHTGLLSLYAKAYYRLSRAFLEMGHAEEARRHFDNYVRMAGATASNDPAAKELQRKIHERAGRSNPLMRPIMYQVRVLTKEAGEEEFVKEEFVPAELCAADPPKDRTIELLKYLLRKYDKEVRDSRPWKCWNCGRPANSITHTPSSFLHHPVPLVIDFSQPVCMNSGPCDMAGRELVHNVLSSGRR</sequence>
<dbReference type="PANTHER" id="PTHR46014">
    <property type="entry name" value="TETRATRICOPEPTIDE REPEAT PROTEIN 1"/>
    <property type="match status" value="1"/>
</dbReference>
<reference evidence="1 2" key="1">
    <citation type="submission" date="2019-12" db="EMBL/GenBank/DDBJ databases">
        <authorList>
            <person name="Floudas D."/>
            <person name="Bentzer J."/>
            <person name="Ahren D."/>
            <person name="Johansson T."/>
            <person name="Persson P."/>
            <person name="Tunlid A."/>
        </authorList>
    </citation>
    <scope>NUCLEOTIDE SEQUENCE [LARGE SCALE GENOMIC DNA]</scope>
    <source>
        <strain evidence="1 2">CBS 102.39</strain>
    </source>
</reference>
<dbReference type="Proteomes" id="UP000521872">
    <property type="component" value="Unassembled WGS sequence"/>
</dbReference>
<accession>A0A8H4R3J8</accession>
<comment type="caution">
    <text evidence="1">The sequence shown here is derived from an EMBL/GenBank/DDBJ whole genome shotgun (WGS) entry which is preliminary data.</text>
</comment>
<keyword evidence="2" id="KW-1185">Reference proteome</keyword>
<dbReference type="EMBL" id="JAACJL010000002">
    <property type="protein sequence ID" value="KAF4622238.1"/>
    <property type="molecule type" value="Genomic_DNA"/>
</dbReference>
<organism evidence="1 2">
    <name type="scientific">Agrocybe pediades</name>
    <dbReference type="NCBI Taxonomy" id="84607"/>
    <lineage>
        <taxon>Eukaryota</taxon>
        <taxon>Fungi</taxon>
        <taxon>Dikarya</taxon>
        <taxon>Basidiomycota</taxon>
        <taxon>Agaricomycotina</taxon>
        <taxon>Agaricomycetes</taxon>
        <taxon>Agaricomycetidae</taxon>
        <taxon>Agaricales</taxon>
        <taxon>Agaricineae</taxon>
        <taxon>Strophariaceae</taxon>
        <taxon>Agrocybe</taxon>
    </lineage>
</organism>
<dbReference type="SUPFAM" id="SSF48452">
    <property type="entry name" value="TPR-like"/>
    <property type="match status" value="1"/>
</dbReference>
<dbReference type="Gene3D" id="1.25.40.10">
    <property type="entry name" value="Tetratricopeptide repeat domain"/>
    <property type="match status" value="1"/>
</dbReference>
<evidence type="ECO:0000313" key="2">
    <source>
        <dbReference type="Proteomes" id="UP000521872"/>
    </source>
</evidence>
<dbReference type="PANTHER" id="PTHR46014:SF1">
    <property type="entry name" value="TETRATRICOPEPTIDE REPEAT PROTEIN 1"/>
    <property type="match status" value="1"/>
</dbReference>
<name>A0A8H4R3J8_9AGAR</name>
<proteinExistence type="predicted"/>
<gene>
    <name evidence="1" type="ORF">D9613_009381</name>
</gene>